<keyword evidence="2" id="KW-1185">Reference proteome</keyword>
<dbReference type="SUPFAM" id="SSF54928">
    <property type="entry name" value="RNA-binding domain, RBD"/>
    <property type="match status" value="1"/>
</dbReference>
<sequence>MTDELEVLSASVGLYVKPSARMTITVSLPPLKQPGQSISNWDLMEKIKKAIYPVELSSIRVMTSTTELARFEAELPCRKALLKVVKALDGYSLKVMGFFESLKVRAAEAKSDFPTRHDWDEFFRNAPSMNELESGKRPDTIYLARLPSNWFKDSDSTDNAMPSELVLKHVFERFGKVRYVDIPVCDPYRKKMSPKISGLRTTGFSFGQEVLFEAYVQFEEYISFVRAMDFLRNKKLVKMMSDNRIFEATIKVDFDRNKHLSQENIHERFTEREHFKKLEKREALEDQKHNISPKAGCFHTEVLFLVK</sequence>
<dbReference type="OrthoDB" id="1918237at2759"/>
<dbReference type="Pfam" id="PF25015">
    <property type="entry name" value="RBD_AKAP-17A"/>
    <property type="match status" value="1"/>
</dbReference>
<accession>A0A0N5CNI3</accession>
<dbReference type="PANTHER" id="PTHR12484:SF4">
    <property type="entry name" value="A-KINASE ANCHOR PROTEIN 17A"/>
    <property type="match status" value="1"/>
</dbReference>
<protein>
    <submittedName>
        <fullName evidence="3">A-kinase anchor protein 17A</fullName>
    </submittedName>
</protein>
<dbReference type="Proteomes" id="UP000276776">
    <property type="component" value="Unassembled WGS sequence"/>
</dbReference>
<proteinExistence type="predicted"/>
<dbReference type="WBParaSite" id="TCLT_0000174301-mRNA-1">
    <property type="protein sequence ID" value="TCLT_0000174301-mRNA-1"/>
    <property type="gene ID" value="TCLT_0000174301"/>
</dbReference>
<evidence type="ECO:0000313" key="3">
    <source>
        <dbReference type="WBParaSite" id="TCLT_0000174301-mRNA-1"/>
    </source>
</evidence>
<dbReference type="OMA" id="DCIYFEG"/>
<evidence type="ECO:0000313" key="2">
    <source>
        <dbReference type="Proteomes" id="UP000276776"/>
    </source>
</evidence>
<dbReference type="PANTHER" id="PTHR12484">
    <property type="entry name" value="B-LYMPHOCYTE ANTIGEN-RELATED"/>
    <property type="match status" value="1"/>
</dbReference>
<dbReference type="AlphaFoldDB" id="A0A0N5CNI3"/>
<reference evidence="1 2" key="2">
    <citation type="submission" date="2018-11" db="EMBL/GenBank/DDBJ databases">
        <authorList>
            <consortium name="Pathogen Informatics"/>
        </authorList>
    </citation>
    <scope>NUCLEOTIDE SEQUENCE [LARGE SCALE GENOMIC DNA]</scope>
</reference>
<dbReference type="Gene3D" id="3.30.70.330">
    <property type="match status" value="1"/>
</dbReference>
<dbReference type="InterPro" id="IPR056852">
    <property type="entry name" value="AK17A/B"/>
</dbReference>
<organism evidence="3">
    <name type="scientific">Thelazia callipaeda</name>
    <name type="common">Oriental eyeworm</name>
    <name type="synonym">Parasitic nematode</name>
    <dbReference type="NCBI Taxonomy" id="103827"/>
    <lineage>
        <taxon>Eukaryota</taxon>
        <taxon>Metazoa</taxon>
        <taxon>Ecdysozoa</taxon>
        <taxon>Nematoda</taxon>
        <taxon>Chromadorea</taxon>
        <taxon>Rhabditida</taxon>
        <taxon>Spirurina</taxon>
        <taxon>Spiruromorpha</taxon>
        <taxon>Thelazioidea</taxon>
        <taxon>Thelaziidae</taxon>
        <taxon>Thelazia</taxon>
    </lineage>
</organism>
<dbReference type="InterPro" id="IPR035979">
    <property type="entry name" value="RBD_domain_sf"/>
</dbReference>
<dbReference type="STRING" id="103827.A0A0N5CNI3"/>
<dbReference type="GO" id="GO:0003676">
    <property type="term" value="F:nucleic acid binding"/>
    <property type="evidence" value="ECO:0007669"/>
    <property type="project" value="InterPro"/>
</dbReference>
<evidence type="ECO:0000313" key="1">
    <source>
        <dbReference type="EMBL" id="VDM97345.1"/>
    </source>
</evidence>
<reference evidence="3" key="1">
    <citation type="submission" date="2017-02" db="UniProtKB">
        <authorList>
            <consortium name="WormBaseParasite"/>
        </authorList>
    </citation>
    <scope>IDENTIFICATION</scope>
</reference>
<dbReference type="CDD" id="cd12264">
    <property type="entry name" value="RRM_AKAP17A"/>
    <property type="match status" value="1"/>
</dbReference>
<dbReference type="EMBL" id="UYYF01000257">
    <property type="protein sequence ID" value="VDM97345.1"/>
    <property type="molecule type" value="Genomic_DNA"/>
</dbReference>
<dbReference type="InterPro" id="IPR012677">
    <property type="entry name" value="Nucleotide-bd_a/b_plait_sf"/>
</dbReference>
<name>A0A0N5CNI3_THECL</name>
<gene>
    <name evidence="1" type="ORF">TCLT_LOCUS1744</name>
</gene>